<evidence type="ECO:0000256" key="4">
    <source>
        <dbReference type="ARBA" id="ARBA00022741"/>
    </source>
</evidence>
<sequence length="571" mass="66722">MVITNQSLSQYYINQKVRIFGWASNFRKFKDKTFIELRDYWGIVQVVVPKDIAHSEIKKESVISVYGTVVIRSNINNKIPNGNLEIIAEKIELISPANELPFEIQDDINANEDLRLEYRFLDLRRNEMKQNLIFRYKFIHQIRQFLYENDFVEIETPILSKSTPEGARSFIVPTRKQNHFFALPQSPQLYKQLLMVSGFNRYFQFARAFRDEDLRKDRQFEFTQLDMEFAFPTIESIQKNIEQLVKHSLRKFDFQFNEDFPQISYKEAIDKYGSDKPDLRFKNYLIDASELDDDQEFLFSGKTKVVFLENKHISKQDYKILSEIIVQNKANRLLYIHIKNANVDFYSFKTQPSLVDKISNFVSKHQFQNGTLFIVSDSYEKTTQSLGALRNKIAQMYDLIDTSSLKFAWIIDWPMFEKDEETQKISAAHHPFTMVDKESVYLLDSNPLAARAQAYDLVLNGFEIGGGSIRIVDKKIQEKIFKIIGLSEQEAKQQFGFLLKAFSYGVPPHGGFAFGLDRFIMILRNASSIRDVIAFPVNSKGQDMLLSSPTNLTNQQLQEYFIQNIKEKIDE</sequence>
<evidence type="ECO:0000256" key="6">
    <source>
        <dbReference type="ARBA" id="ARBA00022917"/>
    </source>
</evidence>
<reference evidence="11" key="1">
    <citation type="journal article" date="2009" name="BMC Bioinformatics">
        <title>The Mycoplasma conjunctivae genome sequencing, annotation and analysis.</title>
        <authorList>
            <person name="Calderon-Copete S.P."/>
            <person name="Wigger G."/>
            <person name="Wunderlin C."/>
            <person name="Schmidheini T."/>
            <person name="Frey J."/>
            <person name="Quail M.A."/>
            <person name="Falquet L."/>
        </authorList>
    </citation>
    <scope>NUCLEOTIDE SEQUENCE [LARGE SCALE GENOMIC DNA]</scope>
    <source>
        <strain evidence="11">ATCC 25834 / NCTC 10147 / HRC/581</strain>
    </source>
</reference>
<dbReference type="PANTHER" id="PTHR22594:SF5">
    <property type="entry name" value="ASPARTATE--TRNA LIGASE, MITOCHONDRIAL"/>
    <property type="match status" value="1"/>
</dbReference>
<feature type="binding site" evidence="8">
    <location>
        <begin position="515"/>
        <end position="518"/>
    </location>
    <ligand>
        <name>ATP</name>
        <dbReference type="ChEBI" id="CHEBI:30616"/>
    </ligand>
</feature>
<dbReference type="HOGENOM" id="CLU_014330_3_2_14"/>
<evidence type="ECO:0000256" key="2">
    <source>
        <dbReference type="ARBA" id="ARBA00011738"/>
    </source>
</evidence>
<dbReference type="InterPro" id="IPR004115">
    <property type="entry name" value="GAD-like_sf"/>
</dbReference>
<dbReference type="CDD" id="cd00777">
    <property type="entry name" value="AspRS_core"/>
    <property type="match status" value="1"/>
</dbReference>
<dbReference type="InterPro" id="IPR004365">
    <property type="entry name" value="NA-bd_OB_tRNA"/>
</dbReference>
<feature type="region of interest" description="Aspartate" evidence="8">
    <location>
        <begin position="188"/>
        <end position="191"/>
    </location>
</feature>
<feature type="binding site" evidence="8">
    <location>
        <begin position="210"/>
        <end position="212"/>
    </location>
    <ligand>
        <name>ATP</name>
        <dbReference type="ChEBI" id="CHEBI:30616"/>
    </ligand>
</feature>
<accession>C5J713</accession>
<dbReference type="InterPro" id="IPR004524">
    <property type="entry name" value="Asp-tRNA-ligase_1"/>
</dbReference>
<keyword evidence="4 8" id="KW-0547">Nucleotide-binding</keyword>
<dbReference type="Gene3D" id="3.30.930.10">
    <property type="entry name" value="Bira Bifunctional Protein, Domain 2"/>
    <property type="match status" value="1"/>
</dbReference>
<dbReference type="GO" id="GO:0006422">
    <property type="term" value="P:aspartyl-tRNA aminoacylation"/>
    <property type="evidence" value="ECO:0007669"/>
    <property type="project" value="UniProtKB-UniRule"/>
</dbReference>
<evidence type="ECO:0000256" key="5">
    <source>
        <dbReference type="ARBA" id="ARBA00022840"/>
    </source>
</evidence>
<comment type="similarity">
    <text evidence="1 8">Belongs to the class-II aminoacyl-tRNA synthetase family. Type 1 subfamily.</text>
</comment>
<dbReference type="InterPro" id="IPR045864">
    <property type="entry name" value="aa-tRNA-synth_II/BPL/LPL"/>
</dbReference>
<comment type="subunit">
    <text evidence="2 8">Homodimer.</text>
</comment>
<dbReference type="InterPro" id="IPR002312">
    <property type="entry name" value="Asp/Asn-tRNA-synth_IIb"/>
</dbReference>
<dbReference type="InterPro" id="IPR012340">
    <property type="entry name" value="NA-bd_OB-fold"/>
</dbReference>
<feature type="binding site" evidence="8">
    <location>
        <position position="210"/>
    </location>
    <ligand>
        <name>L-aspartate</name>
        <dbReference type="ChEBI" id="CHEBI:29991"/>
    </ligand>
</feature>
<dbReference type="PROSITE" id="PS50862">
    <property type="entry name" value="AA_TRNA_LIGASE_II"/>
    <property type="match status" value="1"/>
</dbReference>
<dbReference type="CDD" id="cd04317">
    <property type="entry name" value="EcAspRS_like_N"/>
    <property type="match status" value="1"/>
</dbReference>
<evidence type="ECO:0000256" key="8">
    <source>
        <dbReference type="HAMAP-Rule" id="MF_00044"/>
    </source>
</evidence>
<dbReference type="AlphaFoldDB" id="C5J713"/>
<dbReference type="InterPro" id="IPR004364">
    <property type="entry name" value="Aa-tRNA-synt_II"/>
</dbReference>
<dbReference type="SUPFAM" id="SSF55261">
    <property type="entry name" value="GAD domain-like"/>
    <property type="match status" value="1"/>
</dbReference>
<dbReference type="NCBIfam" id="TIGR00459">
    <property type="entry name" value="aspS_bact"/>
    <property type="match status" value="1"/>
</dbReference>
<dbReference type="Proteomes" id="UP000001491">
    <property type="component" value="Chromosome"/>
</dbReference>
<dbReference type="Gene3D" id="2.40.50.140">
    <property type="entry name" value="Nucleic acid-binding proteins"/>
    <property type="match status" value="1"/>
</dbReference>
<feature type="binding site" evidence="8">
    <location>
        <position position="463"/>
    </location>
    <ligand>
        <name>ATP</name>
        <dbReference type="ChEBI" id="CHEBI:30616"/>
    </ligand>
</feature>
<evidence type="ECO:0000313" key="11">
    <source>
        <dbReference type="Proteomes" id="UP000001491"/>
    </source>
</evidence>
<feature type="binding site" evidence="8">
    <location>
        <position position="429"/>
    </location>
    <ligand>
        <name>L-aspartate</name>
        <dbReference type="ChEBI" id="CHEBI:29991"/>
    </ligand>
</feature>
<gene>
    <name evidence="8 10" type="primary">aspS</name>
    <name evidence="10" type="ordered locus">MCJ_005790</name>
</gene>
<dbReference type="InterPro" id="IPR047090">
    <property type="entry name" value="AspRS_core"/>
</dbReference>
<keyword evidence="8" id="KW-0963">Cytoplasm</keyword>
<evidence type="ECO:0000256" key="7">
    <source>
        <dbReference type="ARBA" id="ARBA00023146"/>
    </source>
</evidence>
<keyword evidence="5 8" id="KW-0067">ATP-binding</keyword>
<evidence type="ECO:0000256" key="3">
    <source>
        <dbReference type="ARBA" id="ARBA00022598"/>
    </source>
</evidence>
<evidence type="ECO:0000256" key="1">
    <source>
        <dbReference type="ARBA" id="ARBA00006303"/>
    </source>
</evidence>
<keyword evidence="7 8" id="KW-0030">Aminoacyl-tRNA synthetase</keyword>
<dbReference type="EC" id="6.1.1.12" evidence="8"/>
<name>C5J713_MESCH</name>
<dbReference type="GO" id="GO:0005737">
    <property type="term" value="C:cytoplasm"/>
    <property type="evidence" value="ECO:0007669"/>
    <property type="project" value="UniProtKB-SubCell"/>
</dbReference>
<dbReference type="Gene3D" id="3.30.1360.30">
    <property type="entry name" value="GAD-like domain"/>
    <property type="match status" value="1"/>
</dbReference>
<protein>
    <recommendedName>
        <fullName evidence="8">Aspartate--tRNA ligase</fullName>
        <ecNumber evidence="8">6.1.1.12</ecNumber>
    </recommendedName>
    <alternativeName>
        <fullName evidence="8">Aspartyl-tRNA synthetase</fullName>
        <shortName evidence="8">AspRS</shortName>
    </alternativeName>
</protein>
<organism evidence="10 11">
    <name type="scientific">Mesomycoplasma conjunctivae (strain ATCC 25834 / NCTC 10147 / HRC/581)</name>
    <name type="common">Mycoplasma conjunctivae</name>
    <dbReference type="NCBI Taxonomy" id="572263"/>
    <lineage>
        <taxon>Bacteria</taxon>
        <taxon>Bacillati</taxon>
        <taxon>Mycoplasmatota</taxon>
        <taxon>Mycoplasmoidales</taxon>
        <taxon>Metamycoplasmataceae</taxon>
        <taxon>Mesomycoplasma</taxon>
    </lineage>
</organism>
<feature type="binding site" evidence="8">
    <location>
        <position position="470"/>
    </location>
    <ligand>
        <name>L-aspartate</name>
        <dbReference type="ChEBI" id="CHEBI:29991"/>
    </ligand>
</feature>
<keyword evidence="6 8" id="KW-0648">Protein biosynthesis</keyword>
<proteinExistence type="inferred from homology"/>
<keyword evidence="3 8" id="KW-0436">Ligase</keyword>
<feature type="binding site" evidence="8">
    <location>
        <position position="219"/>
    </location>
    <ligand>
        <name>ATP</name>
        <dbReference type="ChEBI" id="CHEBI:30616"/>
    </ligand>
</feature>
<evidence type="ECO:0000313" key="10">
    <source>
        <dbReference type="EMBL" id="CAT05276.1"/>
    </source>
</evidence>
<comment type="function">
    <text evidence="8">Catalyzes the attachment of L-aspartate to tRNA(Asp) in a two-step reaction: L-aspartate is first activated by ATP to form Asp-AMP and then transferred to the acceptor end of tRNA(Asp).</text>
</comment>
<comment type="subcellular location">
    <subcellularLocation>
        <location evidence="8">Cytoplasm</location>
    </subcellularLocation>
</comment>
<dbReference type="Pfam" id="PF00152">
    <property type="entry name" value="tRNA-synt_2"/>
    <property type="match status" value="1"/>
</dbReference>
<dbReference type="InterPro" id="IPR047089">
    <property type="entry name" value="Asp-tRNA-ligase_1_N"/>
</dbReference>
<dbReference type="EMBL" id="FM864216">
    <property type="protein sequence ID" value="CAT05276.1"/>
    <property type="molecule type" value="Genomic_DNA"/>
</dbReference>
<dbReference type="eggNOG" id="COG0173">
    <property type="taxonomic scope" value="Bacteria"/>
</dbReference>
<dbReference type="HAMAP" id="MF_00044">
    <property type="entry name" value="Asp_tRNA_synth_type1"/>
    <property type="match status" value="1"/>
</dbReference>
<dbReference type="GO" id="GO:0003676">
    <property type="term" value="F:nucleic acid binding"/>
    <property type="evidence" value="ECO:0007669"/>
    <property type="project" value="InterPro"/>
</dbReference>
<feature type="binding site" evidence="8">
    <location>
        <position position="165"/>
    </location>
    <ligand>
        <name>L-aspartate</name>
        <dbReference type="ChEBI" id="CHEBI:29991"/>
    </ligand>
</feature>
<dbReference type="PRINTS" id="PR01042">
    <property type="entry name" value="TRNASYNTHASP"/>
</dbReference>
<dbReference type="InterPro" id="IPR006195">
    <property type="entry name" value="aa-tRNA-synth_II"/>
</dbReference>
<dbReference type="Pfam" id="PF01336">
    <property type="entry name" value="tRNA_anti-codon"/>
    <property type="match status" value="1"/>
</dbReference>
<comment type="catalytic activity">
    <reaction evidence="8">
        <text>tRNA(Asp) + L-aspartate + ATP = L-aspartyl-tRNA(Asp) + AMP + diphosphate</text>
        <dbReference type="Rhea" id="RHEA:19649"/>
        <dbReference type="Rhea" id="RHEA-COMP:9660"/>
        <dbReference type="Rhea" id="RHEA-COMP:9678"/>
        <dbReference type="ChEBI" id="CHEBI:29991"/>
        <dbReference type="ChEBI" id="CHEBI:30616"/>
        <dbReference type="ChEBI" id="CHEBI:33019"/>
        <dbReference type="ChEBI" id="CHEBI:78442"/>
        <dbReference type="ChEBI" id="CHEBI:78516"/>
        <dbReference type="ChEBI" id="CHEBI:456215"/>
        <dbReference type="EC" id="6.1.1.12"/>
    </reaction>
</comment>
<dbReference type="KEGG" id="mco:MCJ_005790"/>
<feature type="domain" description="Aminoacyl-transfer RNA synthetases class-II family profile" evidence="9">
    <location>
        <begin position="142"/>
        <end position="536"/>
    </location>
</feature>
<comment type="caution">
    <text evidence="8">Lacks conserved residue(s) required for the propagation of feature annotation.</text>
</comment>
<dbReference type="PANTHER" id="PTHR22594">
    <property type="entry name" value="ASPARTYL/LYSYL-TRNA SYNTHETASE"/>
    <property type="match status" value="1"/>
</dbReference>
<dbReference type="SUPFAM" id="SSF55681">
    <property type="entry name" value="Class II aaRS and biotin synthetases"/>
    <property type="match status" value="1"/>
</dbReference>
<evidence type="ECO:0000259" key="9">
    <source>
        <dbReference type="PROSITE" id="PS50862"/>
    </source>
</evidence>
<dbReference type="GO" id="GO:0004815">
    <property type="term" value="F:aspartate-tRNA ligase activity"/>
    <property type="evidence" value="ECO:0007669"/>
    <property type="project" value="UniProtKB-UniRule"/>
</dbReference>
<dbReference type="NCBIfam" id="NF001750">
    <property type="entry name" value="PRK00476.1"/>
    <property type="match status" value="1"/>
</dbReference>
<dbReference type="GO" id="GO:0005524">
    <property type="term" value="F:ATP binding"/>
    <property type="evidence" value="ECO:0007669"/>
    <property type="project" value="UniProtKB-UniRule"/>
</dbReference>
<keyword evidence="11" id="KW-1185">Reference proteome</keyword>
<dbReference type="SUPFAM" id="SSF50249">
    <property type="entry name" value="Nucleic acid-binding proteins"/>
    <property type="match status" value="1"/>
</dbReference>